<feature type="transmembrane region" description="Helical" evidence="5">
    <location>
        <begin position="317"/>
        <end position="336"/>
    </location>
</feature>
<evidence type="ECO:0000256" key="4">
    <source>
        <dbReference type="ARBA" id="ARBA00023136"/>
    </source>
</evidence>
<dbReference type="GO" id="GO:0016020">
    <property type="term" value="C:membrane"/>
    <property type="evidence" value="ECO:0007669"/>
    <property type="project" value="UniProtKB-SubCell"/>
</dbReference>
<keyword evidence="3 5" id="KW-1133">Transmembrane helix</keyword>
<evidence type="ECO:0000256" key="5">
    <source>
        <dbReference type="SAM" id="Phobius"/>
    </source>
</evidence>
<dbReference type="PANTHER" id="PTHR21576">
    <property type="entry name" value="UNCHARACTERIZED NODULIN-LIKE PROTEIN"/>
    <property type="match status" value="1"/>
</dbReference>
<reference evidence="6" key="1">
    <citation type="submission" date="2022-11" db="EMBL/GenBank/DDBJ databases">
        <authorList>
            <person name="Morgan W.R."/>
            <person name="Tartar A."/>
        </authorList>
    </citation>
    <scope>NUCLEOTIDE SEQUENCE</scope>
    <source>
        <strain evidence="6">ARSEF 373</strain>
    </source>
</reference>
<dbReference type="Pfam" id="PF07690">
    <property type="entry name" value="MFS_1"/>
    <property type="match status" value="1"/>
</dbReference>
<accession>A0AAV2YU66</accession>
<evidence type="ECO:0000256" key="1">
    <source>
        <dbReference type="ARBA" id="ARBA00004141"/>
    </source>
</evidence>
<organism evidence="6 7">
    <name type="scientific">Lagenidium giganteum</name>
    <dbReference type="NCBI Taxonomy" id="4803"/>
    <lineage>
        <taxon>Eukaryota</taxon>
        <taxon>Sar</taxon>
        <taxon>Stramenopiles</taxon>
        <taxon>Oomycota</taxon>
        <taxon>Peronosporomycetes</taxon>
        <taxon>Pythiales</taxon>
        <taxon>Pythiaceae</taxon>
    </lineage>
</organism>
<dbReference type="Proteomes" id="UP001146120">
    <property type="component" value="Unassembled WGS sequence"/>
</dbReference>
<evidence type="ECO:0000313" key="6">
    <source>
        <dbReference type="EMBL" id="DAZ96833.1"/>
    </source>
</evidence>
<protein>
    <submittedName>
        <fullName evidence="6">Uncharacterized protein</fullName>
    </submittedName>
</protein>
<dbReference type="Gene3D" id="1.20.1250.20">
    <property type="entry name" value="MFS general substrate transporter like domains"/>
    <property type="match status" value="2"/>
</dbReference>
<sequence length="450" mass="48965">MTTSAKHPKIDDTARRWLSVLAGVLMMLCVGSNHAISAWNAQLKVALAYSQAEISLVCSMFSFGAYFSVTPGYIYDHLGAHMSVLLCAVIMGAIYLAMAAGTTAHARWTNAWIVSLLFLVVGQLSNFAVLAALGTNEGLFGERHRGKIMSITAAAFSGGGALFAVLYHRWFEGHIARFFVMLGVMLFLVQLFGWCALCRPARQLTVIGPDRPTEKTRLTSPADVTLEVQTIEAVAVDVYGRRLLTDARFWLLFVIIFINVGAALFIMSNISFIAESLQGSLDHVPTLVALFSVGNCVGRVCAGAVSDHVVHWWPRINMMSVGALIMTAAQVCFLVLPPAYLAIPVTLAGTADGVMFAVFPVLVRELFGLLHFGKNYGTLNIASAIGFPLFFSPISTLLYKHHAVHVDGVEKCFGRVCFSHVFVLMGVLSIVSFLASRRLKAWCYGSVQIE</sequence>
<evidence type="ECO:0000313" key="7">
    <source>
        <dbReference type="Proteomes" id="UP001146120"/>
    </source>
</evidence>
<evidence type="ECO:0000256" key="2">
    <source>
        <dbReference type="ARBA" id="ARBA00022692"/>
    </source>
</evidence>
<keyword evidence="2 5" id="KW-0812">Transmembrane</keyword>
<feature type="transmembrane region" description="Helical" evidence="5">
    <location>
        <begin position="342"/>
        <end position="363"/>
    </location>
</feature>
<keyword evidence="7" id="KW-1185">Reference proteome</keyword>
<reference evidence="6" key="2">
    <citation type="journal article" date="2023" name="Microbiol Resour">
        <title>Decontamination and Annotation of the Draft Genome Sequence of the Oomycete Lagenidium giganteum ARSEF 373.</title>
        <authorList>
            <person name="Morgan W.R."/>
            <person name="Tartar A."/>
        </authorList>
    </citation>
    <scope>NUCLEOTIDE SEQUENCE</scope>
    <source>
        <strain evidence="6">ARSEF 373</strain>
    </source>
</reference>
<dbReference type="PANTHER" id="PTHR21576:SF158">
    <property type="entry name" value="RIBOSOMAL RNA-PROCESSING PROTEIN 12-LIKE CONSERVED DOMAIN-CONTAINING PROTEIN"/>
    <property type="match status" value="1"/>
</dbReference>
<comment type="subcellular location">
    <subcellularLocation>
        <location evidence="1">Membrane</location>
        <topology evidence="1">Multi-pass membrane protein</topology>
    </subcellularLocation>
</comment>
<dbReference type="InterPro" id="IPR011701">
    <property type="entry name" value="MFS"/>
</dbReference>
<evidence type="ECO:0000256" key="3">
    <source>
        <dbReference type="ARBA" id="ARBA00022989"/>
    </source>
</evidence>
<feature type="transmembrane region" description="Helical" evidence="5">
    <location>
        <begin position="148"/>
        <end position="168"/>
    </location>
</feature>
<dbReference type="AlphaFoldDB" id="A0AAV2YU66"/>
<dbReference type="EMBL" id="DAKRPA010000154">
    <property type="protein sequence ID" value="DAZ96833.1"/>
    <property type="molecule type" value="Genomic_DNA"/>
</dbReference>
<feature type="transmembrane region" description="Helical" evidence="5">
    <location>
        <begin position="82"/>
        <end position="100"/>
    </location>
</feature>
<proteinExistence type="predicted"/>
<keyword evidence="4 5" id="KW-0472">Membrane</keyword>
<comment type="caution">
    <text evidence="6">The sequence shown here is derived from an EMBL/GenBank/DDBJ whole genome shotgun (WGS) entry which is preliminary data.</text>
</comment>
<name>A0AAV2YU66_9STRA</name>
<dbReference type="GO" id="GO:0022857">
    <property type="term" value="F:transmembrane transporter activity"/>
    <property type="evidence" value="ECO:0007669"/>
    <property type="project" value="InterPro"/>
</dbReference>
<feature type="transmembrane region" description="Helical" evidence="5">
    <location>
        <begin position="112"/>
        <end position="136"/>
    </location>
</feature>
<feature type="transmembrane region" description="Helical" evidence="5">
    <location>
        <begin position="54"/>
        <end position="75"/>
    </location>
</feature>
<feature type="transmembrane region" description="Helical" evidence="5">
    <location>
        <begin position="418"/>
        <end position="436"/>
    </location>
</feature>
<gene>
    <name evidence="6" type="ORF">N0F65_008264</name>
</gene>
<feature type="transmembrane region" description="Helical" evidence="5">
    <location>
        <begin position="286"/>
        <end position="305"/>
    </location>
</feature>
<feature type="transmembrane region" description="Helical" evidence="5">
    <location>
        <begin position="174"/>
        <end position="197"/>
    </location>
</feature>
<feature type="transmembrane region" description="Helical" evidence="5">
    <location>
        <begin position="249"/>
        <end position="274"/>
    </location>
</feature>
<dbReference type="InterPro" id="IPR036259">
    <property type="entry name" value="MFS_trans_sf"/>
</dbReference>
<dbReference type="SUPFAM" id="SSF103473">
    <property type="entry name" value="MFS general substrate transporter"/>
    <property type="match status" value="1"/>
</dbReference>
<feature type="transmembrane region" description="Helical" evidence="5">
    <location>
        <begin position="375"/>
        <end position="398"/>
    </location>
</feature>